<dbReference type="CDD" id="cd00934">
    <property type="entry name" value="PTB"/>
    <property type="match status" value="1"/>
</dbReference>
<proteinExistence type="predicted"/>
<dbReference type="Gene3D" id="2.30.29.30">
    <property type="entry name" value="Pleckstrin-homology domain (PH domain)/Phosphotyrosine-binding domain (PTB)"/>
    <property type="match status" value="1"/>
</dbReference>
<reference evidence="2" key="1">
    <citation type="journal article" date="2023" name="Mol. Biol. Evol.">
        <title>Third-Generation Sequencing Reveals the Adaptive Role of the Epigenome in Three Deep-Sea Polychaetes.</title>
        <authorList>
            <person name="Perez M."/>
            <person name="Aroh O."/>
            <person name="Sun Y."/>
            <person name="Lan Y."/>
            <person name="Juniper S.K."/>
            <person name="Young C.R."/>
            <person name="Angers B."/>
            <person name="Qian P.Y."/>
        </authorList>
    </citation>
    <scope>NUCLEOTIDE SEQUENCE</scope>
    <source>
        <strain evidence="2">P08H-3</strain>
    </source>
</reference>
<dbReference type="Proteomes" id="UP001208570">
    <property type="component" value="Unassembled WGS sequence"/>
</dbReference>
<dbReference type="InterPro" id="IPR011993">
    <property type="entry name" value="PH-like_dom_sf"/>
</dbReference>
<feature type="region of interest" description="Disordered" evidence="1">
    <location>
        <begin position="1"/>
        <end position="46"/>
    </location>
</feature>
<feature type="compositionally biased region" description="Low complexity" evidence="1">
    <location>
        <begin position="18"/>
        <end position="31"/>
    </location>
</feature>
<gene>
    <name evidence="2" type="ORF">LSH36_14g11022</name>
</gene>
<evidence type="ECO:0000313" key="3">
    <source>
        <dbReference type="Proteomes" id="UP001208570"/>
    </source>
</evidence>
<protein>
    <recommendedName>
        <fullName evidence="4">PID domain-containing protein</fullName>
    </recommendedName>
</protein>
<dbReference type="EMBL" id="JAODUP010000014">
    <property type="protein sequence ID" value="KAK2168814.1"/>
    <property type="molecule type" value="Genomic_DNA"/>
</dbReference>
<evidence type="ECO:0000256" key="1">
    <source>
        <dbReference type="SAM" id="MobiDB-lite"/>
    </source>
</evidence>
<organism evidence="2 3">
    <name type="scientific">Paralvinella palmiformis</name>
    <dbReference type="NCBI Taxonomy" id="53620"/>
    <lineage>
        <taxon>Eukaryota</taxon>
        <taxon>Metazoa</taxon>
        <taxon>Spiralia</taxon>
        <taxon>Lophotrochozoa</taxon>
        <taxon>Annelida</taxon>
        <taxon>Polychaeta</taxon>
        <taxon>Sedentaria</taxon>
        <taxon>Canalipalpata</taxon>
        <taxon>Terebellida</taxon>
        <taxon>Terebelliformia</taxon>
        <taxon>Alvinellidae</taxon>
        <taxon>Paralvinella</taxon>
    </lineage>
</organism>
<feature type="compositionally biased region" description="Polar residues" evidence="1">
    <location>
        <begin position="32"/>
        <end position="43"/>
    </location>
</feature>
<evidence type="ECO:0008006" key="4">
    <source>
        <dbReference type="Google" id="ProtNLM"/>
    </source>
</evidence>
<keyword evidence="3" id="KW-1185">Reference proteome</keyword>
<evidence type="ECO:0000313" key="2">
    <source>
        <dbReference type="EMBL" id="KAK2168814.1"/>
    </source>
</evidence>
<accession>A0AAD9KBT8</accession>
<name>A0AAD9KBT8_9ANNE</name>
<dbReference type="AlphaFoldDB" id="A0AAD9KBT8"/>
<dbReference type="SUPFAM" id="SSF50729">
    <property type="entry name" value="PH domain-like"/>
    <property type="match status" value="1"/>
</dbReference>
<sequence length="272" mass="30638">MTERPEALRRRRGRSMQDSGVSSFGSESDSSPVQQHGTVQTADTAVDGRTAVSANLSTPATMYGNEHTGFTGHQISHHRSGNPTIAVIPQSPQCDRTKTFIYDSVPTKPDHHHGRDAKTADTGTGDGTFHVTYYGESALDRRYTRPMLPWIMAEIRRRSIKHELILEILPSGHILQGRLRTTSEVIFRHRLPTVSSFARAYQDPTCFVYLTRTNVDSPFICHVFQVSEESKVIIMHDYDDGCGLQIIIYYNIRLLDLMHFDTKLLVHALNAN</sequence>
<comment type="caution">
    <text evidence="2">The sequence shown here is derived from an EMBL/GenBank/DDBJ whole genome shotgun (WGS) entry which is preliminary data.</text>
</comment>